<evidence type="ECO:0000256" key="5">
    <source>
        <dbReference type="ARBA" id="ARBA00023136"/>
    </source>
</evidence>
<feature type="transmembrane region" description="Helical" evidence="6">
    <location>
        <begin position="402"/>
        <end position="423"/>
    </location>
</feature>
<dbReference type="InterPro" id="IPR002797">
    <property type="entry name" value="Polysacc_synth"/>
</dbReference>
<feature type="transmembrane region" description="Helical" evidence="6">
    <location>
        <begin position="122"/>
        <end position="142"/>
    </location>
</feature>
<feature type="transmembrane region" description="Helical" evidence="6">
    <location>
        <begin position="435"/>
        <end position="456"/>
    </location>
</feature>
<evidence type="ECO:0000313" key="7">
    <source>
        <dbReference type="EMBL" id="XDV08074.1"/>
    </source>
</evidence>
<feature type="transmembrane region" description="Helical" evidence="6">
    <location>
        <begin position="311"/>
        <end position="334"/>
    </location>
</feature>
<feature type="transmembrane region" description="Helical" evidence="6">
    <location>
        <begin position="184"/>
        <end position="201"/>
    </location>
</feature>
<keyword evidence="2" id="KW-1003">Cell membrane</keyword>
<evidence type="ECO:0000256" key="3">
    <source>
        <dbReference type="ARBA" id="ARBA00022692"/>
    </source>
</evidence>
<protein>
    <submittedName>
        <fullName evidence="7">Oligosaccharide flippase family protein</fullName>
    </submittedName>
</protein>
<feature type="transmembrane region" description="Helical" evidence="6">
    <location>
        <begin position="154"/>
        <end position="178"/>
    </location>
</feature>
<evidence type="ECO:0000256" key="1">
    <source>
        <dbReference type="ARBA" id="ARBA00004651"/>
    </source>
</evidence>
<feature type="transmembrane region" description="Helical" evidence="6">
    <location>
        <begin position="264"/>
        <end position="290"/>
    </location>
</feature>
<feature type="transmembrane region" description="Helical" evidence="6">
    <location>
        <begin position="346"/>
        <end position="366"/>
    </location>
</feature>
<name>A0AB39X5N2_9PSED</name>
<keyword evidence="3 6" id="KW-0812">Transmembrane</keyword>
<evidence type="ECO:0000256" key="6">
    <source>
        <dbReference type="SAM" id="Phobius"/>
    </source>
</evidence>
<comment type="subcellular location">
    <subcellularLocation>
        <location evidence="1">Cell membrane</location>
        <topology evidence="1">Multi-pass membrane protein</topology>
    </subcellularLocation>
</comment>
<keyword evidence="5 6" id="KW-0472">Membrane</keyword>
<gene>
    <name evidence="7" type="ORF">AB3G35_10930</name>
</gene>
<evidence type="ECO:0000256" key="4">
    <source>
        <dbReference type="ARBA" id="ARBA00022989"/>
    </source>
</evidence>
<reference evidence="7" key="1">
    <citation type="submission" date="2024-07" db="EMBL/GenBank/DDBJ databases">
        <authorList>
            <person name="Biller S.J."/>
        </authorList>
    </citation>
    <scope>NUCLEOTIDE SEQUENCE</scope>
    <source>
        <strain evidence="7">WC2401</strain>
    </source>
</reference>
<sequence length="502" mass="55456">MSIKKNVVANYASQIYITLAGIAMLPLYLRYMGAETYGLLGFFTMLQAWFNLLDLGLTPTISREAARLKAGVLSTLEFKQLFRGLSVIFMVLAIVGGGSIFLLSPYIANHWLKAEVLSHGQVALAIQIMGACVALRWMGGLYRGVISGVEQQVWLGVFNVIITTFRFVLVFPVMWYFGYTAQTFFFYQLGVATLEILGLWYKSCQIISDYKYDSQPVGWSIKPVKAVLQFSMTIAFTSSVWVFATQTDKLLLSKLLPLNEYGFFTLAVLVASVVMVISGPISSAIMPRMANLHSQGKTDQVIDVYRKSTQLVSLLAGVVTLTLMCAGGQLLYAWTGGAQLQENTALILKLYALGNGFLAIGAFPYYMQYARGNLHYHLKGNVIMIATILPATYFAASHYGAVGAGCVWLLTNLLFVMFWVAYVHRKLIPGIHLDWLLGDVLKVLAPGVVVALLISALDVQPAGVINNLLFVIGAGLAIFMTMILVAYYQLKLSLFDELKRHR</sequence>
<dbReference type="EMBL" id="CP165623">
    <property type="protein sequence ID" value="XDV08074.1"/>
    <property type="molecule type" value="Genomic_DNA"/>
</dbReference>
<dbReference type="PANTHER" id="PTHR30250:SF26">
    <property type="entry name" value="PSMA PROTEIN"/>
    <property type="match status" value="1"/>
</dbReference>
<dbReference type="GO" id="GO:0005886">
    <property type="term" value="C:plasma membrane"/>
    <property type="evidence" value="ECO:0007669"/>
    <property type="project" value="UniProtKB-SubCell"/>
</dbReference>
<feature type="transmembrane region" description="Helical" evidence="6">
    <location>
        <begin position="81"/>
        <end position="102"/>
    </location>
</feature>
<dbReference type="RefSeq" id="WP_369782656.1">
    <property type="nucleotide sequence ID" value="NZ_CP165623.1"/>
</dbReference>
<feature type="transmembrane region" description="Helical" evidence="6">
    <location>
        <begin position="37"/>
        <end position="61"/>
    </location>
</feature>
<dbReference type="InterPro" id="IPR050833">
    <property type="entry name" value="Poly_Biosynth_Transport"/>
</dbReference>
<accession>A0AB39X5N2</accession>
<feature type="transmembrane region" description="Helical" evidence="6">
    <location>
        <begin position="12"/>
        <end position="31"/>
    </location>
</feature>
<evidence type="ECO:0000256" key="2">
    <source>
        <dbReference type="ARBA" id="ARBA00022475"/>
    </source>
</evidence>
<dbReference type="PANTHER" id="PTHR30250">
    <property type="entry name" value="PST FAMILY PREDICTED COLANIC ACID TRANSPORTER"/>
    <property type="match status" value="1"/>
</dbReference>
<feature type="transmembrane region" description="Helical" evidence="6">
    <location>
        <begin position="468"/>
        <end position="490"/>
    </location>
</feature>
<proteinExistence type="predicted"/>
<feature type="transmembrane region" description="Helical" evidence="6">
    <location>
        <begin position="226"/>
        <end position="244"/>
    </location>
</feature>
<feature type="transmembrane region" description="Helical" evidence="6">
    <location>
        <begin position="378"/>
        <end position="396"/>
    </location>
</feature>
<dbReference type="AlphaFoldDB" id="A0AB39X5N2"/>
<organism evidence="7">
    <name type="scientific">Pseudomonas sp. WC2401</name>
    <dbReference type="NCBI Taxonomy" id="3234143"/>
    <lineage>
        <taxon>Bacteria</taxon>
        <taxon>Pseudomonadati</taxon>
        <taxon>Pseudomonadota</taxon>
        <taxon>Gammaproteobacteria</taxon>
        <taxon>Pseudomonadales</taxon>
        <taxon>Pseudomonadaceae</taxon>
        <taxon>Pseudomonas</taxon>
    </lineage>
</organism>
<keyword evidence="4 6" id="KW-1133">Transmembrane helix</keyword>
<dbReference type="Pfam" id="PF01943">
    <property type="entry name" value="Polysacc_synt"/>
    <property type="match status" value="1"/>
</dbReference>